<reference evidence="8" key="1">
    <citation type="submission" date="2020-05" db="EMBL/GenBank/DDBJ databases">
        <authorList>
            <person name="Chiriac C."/>
            <person name="Salcher M."/>
            <person name="Ghai R."/>
            <person name="Kavagutti S V."/>
        </authorList>
    </citation>
    <scope>NUCLEOTIDE SEQUENCE</scope>
</reference>
<feature type="transmembrane region" description="Helical" evidence="6">
    <location>
        <begin position="56"/>
        <end position="74"/>
    </location>
</feature>
<name>A0A6J6INW2_9ZZZZ</name>
<evidence type="ECO:0000313" key="10">
    <source>
        <dbReference type="EMBL" id="CAB4911911.1"/>
    </source>
</evidence>
<evidence type="ECO:0000313" key="8">
    <source>
        <dbReference type="EMBL" id="CAB4626196.1"/>
    </source>
</evidence>
<evidence type="ECO:0000256" key="4">
    <source>
        <dbReference type="ARBA" id="ARBA00022989"/>
    </source>
</evidence>
<keyword evidence="5 6" id="KW-0472">Membrane</keyword>
<feature type="transmembrane region" description="Helical" evidence="6">
    <location>
        <begin position="12"/>
        <end position="36"/>
    </location>
</feature>
<dbReference type="GO" id="GO:0005886">
    <property type="term" value="C:plasma membrane"/>
    <property type="evidence" value="ECO:0007669"/>
    <property type="project" value="UniProtKB-SubCell"/>
</dbReference>
<protein>
    <submittedName>
        <fullName evidence="8">Unannotated protein</fullName>
    </submittedName>
</protein>
<evidence type="ECO:0000256" key="2">
    <source>
        <dbReference type="ARBA" id="ARBA00022475"/>
    </source>
</evidence>
<dbReference type="EMBL" id="CAFBMO010000052">
    <property type="protein sequence ID" value="CAB4911911.1"/>
    <property type="molecule type" value="Genomic_DNA"/>
</dbReference>
<dbReference type="PANTHER" id="PTHR40077">
    <property type="entry name" value="MEMBRANE PROTEIN-RELATED"/>
    <property type="match status" value="1"/>
</dbReference>
<dbReference type="Pfam" id="PF12823">
    <property type="entry name" value="DUF3817"/>
    <property type="match status" value="1"/>
</dbReference>
<evidence type="ECO:0000256" key="5">
    <source>
        <dbReference type="ARBA" id="ARBA00023136"/>
    </source>
</evidence>
<gene>
    <name evidence="8" type="ORF">UFOPK1908_01187</name>
    <name evidence="9" type="ORF">UFOPK2282_00399</name>
    <name evidence="10" type="ORF">UFOPK3576_01182</name>
</gene>
<feature type="transmembrane region" description="Helical" evidence="6">
    <location>
        <begin position="86"/>
        <end position="105"/>
    </location>
</feature>
<evidence type="ECO:0000256" key="6">
    <source>
        <dbReference type="SAM" id="Phobius"/>
    </source>
</evidence>
<sequence length="123" mass="13679">MKSISGAALRYRVMAYVTGVVLATAFTWMAVLLIAWMADGNSFESYFSGDSSKPGLYGALWIIHGWAYFLYLIVGVDLAFRLRYSIGRTVLILLAGTIPFMSFVAERYVHKDLAKRAEPSPIS</sequence>
<evidence type="ECO:0000313" key="9">
    <source>
        <dbReference type="EMBL" id="CAB4658716.1"/>
    </source>
</evidence>
<keyword evidence="3 6" id="KW-0812">Transmembrane</keyword>
<organism evidence="8">
    <name type="scientific">freshwater metagenome</name>
    <dbReference type="NCBI Taxonomy" id="449393"/>
    <lineage>
        <taxon>unclassified sequences</taxon>
        <taxon>metagenomes</taxon>
        <taxon>ecological metagenomes</taxon>
    </lineage>
</organism>
<dbReference type="EMBL" id="CAEZWR010000032">
    <property type="protein sequence ID" value="CAB4658716.1"/>
    <property type="molecule type" value="Genomic_DNA"/>
</dbReference>
<dbReference type="PANTHER" id="PTHR40077:SF2">
    <property type="entry name" value="MEMBRANE PROTEIN"/>
    <property type="match status" value="1"/>
</dbReference>
<dbReference type="AlphaFoldDB" id="A0A6J6INW2"/>
<evidence type="ECO:0000259" key="7">
    <source>
        <dbReference type="Pfam" id="PF12823"/>
    </source>
</evidence>
<dbReference type="NCBIfam" id="TIGR03954">
    <property type="entry name" value="integ_memb_HG"/>
    <property type="match status" value="1"/>
</dbReference>
<keyword evidence="2" id="KW-1003">Cell membrane</keyword>
<comment type="subcellular location">
    <subcellularLocation>
        <location evidence="1">Cell membrane</location>
        <topology evidence="1">Multi-pass membrane protein</topology>
    </subcellularLocation>
</comment>
<evidence type="ECO:0000256" key="1">
    <source>
        <dbReference type="ARBA" id="ARBA00004651"/>
    </source>
</evidence>
<dbReference type="InterPro" id="IPR023845">
    <property type="entry name" value="DUF3817_TM"/>
</dbReference>
<proteinExistence type="predicted"/>
<accession>A0A6J6INW2</accession>
<dbReference type="EMBL" id="CAEZVB010000065">
    <property type="protein sequence ID" value="CAB4626196.1"/>
    <property type="molecule type" value="Genomic_DNA"/>
</dbReference>
<feature type="domain" description="DUF3817" evidence="7">
    <location>
        <begin position="10"/>
        <end position="111"/>
    </location>
</feature>
<evidence type="ECO:0000256" key="3">
    <source>
        <dbReference type="ARBA" id="ARBA00022692"/>
    </source>
</evidence>
<keyword evidence="4 6" id="KW-1133">Transmembrane helix</keyword>